<accession>A0ABM8W757</accession>
<evidence type="ECO:0000256" key="6">
    <source>
        <dbReference type="ARBA" id="ARBA00047615"/>
    </source>
</evidence>
<feature type="domain" description="Cytidylate kinase" evidence="8">
    <location>
        <begin position="6"/>
        <end position="99"/>
    </location>
</feature>
<name>A0ABM8W757_GIGMA</name>
<comment type="catalytic activity">
    <reaction evidence="6">
        <text>dCMP + ATP = dCDP + ADP</text>
        <dbReference type="Rhea" id="RHEA:25094"/>
        <dbReference type="ChEBI" id="CHEBI:30616"/>
        <dbReference type="ChEBI" id="CHEBI:57566"/>
        <dbReference type="ChEBI" id="CHEBI:58593"/>
        <dbReference type="ChEBI" id="CHEBI:456216"/>
        <dbReference type="EC" id="2.7.4.25"/>
    </reaction>
</comment>
<reference evidence="9 10" key="1">
    <citation type="submission" date="2021-06" db="EMBL/GenBank/DDBJ databases">
        <authorList>
            <person name="Kallberg Y."/>
            <person name="Tangrot J."/>
            <person name="Rosling A."/>
        </authorList>
    </citation>
    <scope>NUCLEOTIDE SEQUENCE [LARGE SCALE GENOMIC DNA]</scope>
    <source>
        <strain evidence="9 10">120-4 pot B 10/14</strain>
    </source>
</reference>
<evidence type="ECO:0000313" key="10">
    <source>
        <dbReference type="Proteomes" id="UP000789901"/>
    </source>
</evidence>
<dbReference type="InterPro" id="IPR011994">
    <property type="entry name" value="Cytidylate_kinase_dom"/>
</dbReference>
<evidence type="ECO:0000256" key="4">
    <source>
        <dbReference type="ARBA" id="ARBA00022777"/>
    </source>
</evidence>
<gene>
    <name evidence="9" type="ORF">GMARGA_LOCUS4184</name>
</gene>
<dbReference type="EMBL" id="CAJVQB010001612">
    <property type="protein sequence ID" value="CAG8543166.1"/>
    <property type="molecule type" value="Genomic_DNA"/>
</dbReference>
<keyword evidence="2" id="KW-0808">Transferase</keyword>
<keyword evidence="10" id="KW-1185">Reference proteome</keyword>
<dbReference type="EC" id="2.7.4.25" evidence="1"/>
<dbReference type="Gene3D" id="3.40.50.300">
    <property type="entry name" value="P-loop containing nucleotide triphosphate hydrolases"/>
    <property type="match status" value="1"/>
</dbReference>
<keyword evidence="4" id="KW-0418">Kinase</keyword>
<dbReference type="InterPro" id="IPR027417">
    <property type="entry name" value="P-loop_NTPase"/>
</dbReference>
<dbReference type="Pfam" id="PF02224">
    <property type="entry name" value="Cytidylate_kin"/>
    <property type="match status" value="1"/>
</dbReference>
<evidence type="ECO:0000256" key="1">
    <source>
        <dbReference type="ARBA" id="ARBA00012906"/>
    </source>
</evidence>
<dbReference type="SUPFAM" id="SSF52540">
    <property type="entry name" value="P-loop containing nucleoside triphosphate hydrolases"/>
    <property type="match status" value="1"/>
</dbReference>
<protein>
    <recommendedName>
        <fullName evidence="1">(d)CMP kinase</fullName>
        <ecNumber evidence="1">2.7.4.25</ecNumber>
    </recommendedName>
</protein>
<keyword evidence="3" id="KW-0547">Nucleotide-binding</keyword>
<evidence type="ECO:0000256" key="2">
    <source>
        <dbReference type="ARBA" id="ARBA00022679"/>
    </source>
</evidence>
<evidence type="ECO:0000313" key="9">
    <source>
        <dbReference type="EMBL" id="CAG8543166.1"/>
    </source>
</evidence>
<keyword evidence="5" id="KW-0067">ATP-binding</keyword>
<evidence type="ECO:0000256" key="3">
    <source>
        <dbReference type="ARBA" id="ARBA00022741"/>
    </source>
</evidence>
<comment type="caution">
    <text evidence="9">The sequence shown here is derived from an EMBL/GenBank/DDBJ whole genome shotgun (WGS) entry which is preliminary data.</text>
</comment>
<evidence type="ECO:0000259" key="8">
    <source>
        <dbReference type="Pfam" id="PF02224"/>
    </source>
</evidence>
<evidence type="ECO:0000256" key="7">
    <source>
        <dbReference type="ARBA" id="ARBA00048478"/>
    </source>
</evidence>
<dbReference type="Proteomes" id="UP000789901">
    <property type="component" value="Unassembled WGS sequence"/>
</dbReference>
<sequence>MSKINIAIDGPTAVGKTTIGNILAKKLHYQFIDTGIFYRYLGYKYSYAIHNSSTNIINNLNKLKNENLLNEINTTIKNLSQEDYFYSGQQAAELSKNDKLHGNTIKKQETSDEEIEFYIEIKNWKLSNEVDNYALEMVFPDQEVRLTFMRNLLDYYNARVIEYKRIEKVMPKARNHPLFFKAKTWREKILKNSKLGATLAVTHAEESNRLLKNNLHQLYSIHNGFNFYVNYYTKKEQTIRVRKSLRILNKPSPKYCLTRQYIKKQYDILSESSIDIQIVSPISVHSNSTYITDDGFVVKDSQKFESNSQDLGFQELEFNSQNFELNLECKYITKQNGTIKDDKIIFSDEEIELRMDDDSDLPTEEEALKIFFREK</sequence>
<organism evidence="9 10">
    <name type="scientific">Gigaspora margarita</name>
    <dbReference type="NCBI Taxonomy" id="4874"/>
    <lineage>
        <taxon>Eukaryota</taxon>
        <taxon>Fungi</taxon>
        <taxon>Fungi incertae sedis</taxon>
        <taxon>Mucoromycota</taxon>
        <taxon>Glomeromycotina</taxon>
        <taxon>Glomeromycetes</taxon>
        <taxon>Diversisporales</taxon>
        <taxon>Gigasporaceae</taxon>
        <taxon>Gigaspora</taxon>
    </lineage>
</organism>
<proteinExistence type="predicted"/>
<comment type="catalytic activity">
    <reaction evidence="7">
        <text>CMP + ATP = CDP + ADP</text>
        <dbReference type="Rhea" id="RHEA:11600"/>
        <dbReference type="ChEBI" id="CHEBI:30616"/>
        <dbReference type="ChEBI" id="CHEBI:58069"/>
        <dbReference type="ChEBI" id="CHEBI:60377"/>
        <dbReference type="ChEBI" id="CHEBI:456216"/>
        <dbReference type="EC" id="2.7.4.25"/>
    </reaction>
</comment>
<evidence type="ECO:0000256" key="5">
    <source>
        <dbReference type="ARBA" id="ARBA00022840"/>
    </source>
</evidence>